<feature type="compositionally biased region" description="Polar residues" evidence="1">
    <location>
        <begin position="1"/>
        <end position="14"/>
    </location>
</feature>
<feature type="domain" description="Flagellar motor switch protein FliN-like C-terminal" evidence="2">
    <location>
        <begin position="226"/>
        <end position="293"/>
    </location>
</feature>
<accession>A0A1V0RU38</accession>
<evidence type="ECO:0000256" key="1">
    <source>
        <dbReference type="SAM" id="MobiDB-lite"/>
    </source>
</evidence>
<evidence type="ECO:0000259" key="2">
    <source>
        <dbReference type="Pfam" id="PF01052"/>
    </source>
</evidence>
<keyword evidence="4" id="KW-1185">Reference proteome</keyword>
<dbReference type="RefSeq" id="WP_081508317.1">
    <property type="nucleotide sequence ID" value="NZ_CP020474.1"/>
</dbReference>
<feature type="region of interest" description="Disordered" evidence="1">
    <location>
        <begin position="299"/>
        <end position="334"/>
    </location>
</feature>
<evidence type="ECO:0000313" key="3">
    <source>
        <dbReference type="EMBL" id="ARE85196.1"/>
    </source>
</evidence>
<gene>
    <name evidence="3" type="ORF">ROSMUCSMR3_03746</name>
</gene>
<dbReference type="InterPro" id="IPR036429">
    <property type="entry name" value="SpoA-like_sf"/>
</dbReference>
<dbReference type="EMBL" id="CP020474">
    <property type="protein sequence ID" value="ARE85196.1"/>
    <property type="molecule type" value="Genomic_DNA"/>
</dbReference>
<dbReference type="InterPro" id="IPR001543">
    <property type="entry name" value="FliN-like_C"/>
</dbReference>
<dbReference type="KEGG" id="rmm:ROSMUCSMR3_03746"/>
<proteinExistence type="predicted"/>
<keyword evidence="3" id="KW-0966">Cell projection</keyword>
<dbReference type="Pfam" id="PF01052">
    <property type="entry name" value="FliMN_C"/>
    <property type="match status" value="1"/>
</dbReference>
<dbReference type="Gene3D" id="2.30.330.10">
    <property type="entry name" value="SpoA-like"/>
    <property type="match status" value="1"/>
</dbReference>
<protein>
    <submittedName>
        <fullName evidence="3">Flagellar motor switch protein FliM</fullName>
    </submittedName>
</protein>
<dbReference type="SUPFAM" id="SSF101801">
    <property type="entry name" value="Surface presentation of antigens (SPOA)"/>
    <property type="match status" value="1"/>
</dbReference>
<sequence length="334" mass="35439">MAQGMGSQDHSSVIQRMAQAARDGSDSRQMTPVKALRLSLARAADTLFGLGLTVATVEQMRVPLAHVGRSLGDAGLLVLLEGDGGARGALCLDSQFLAGLIEVQTTGSVRPGLARPRAATRTDAAMVAPLIDAVLTEFESQLAQEHDAPPPRRFGFGVMVEDLRGLSLLLVAPDFELLRLTVDLGPGAKTGRLDLLLPVIASPARASSGKIANTKIEAPANLEQVVNNAPVMLDAVMARLRLPLRDILALKPGDLLPFQRETLNDTQLVGTRGRIVATAELGQMNGLRALRLISGAAAPLPPSIETEPEPVPTEPRRGTDLIPIESQDRPRETI</sequence>
<dbReference type="OrthoDB" id="7824563at2"/>
<evidence type="ECO:0000313" key="4">
    <source>
        <dbReference type="Proteomes" id="UP000192273"/>
    </source>
</evidence>
<dbReference type="AlphaFoldDB" id="A0A1V0RU38"/>
<reference evidence="3 4" key="1">
    <citation type="submission" date="2017-03" db="EMBL/GenBank/DDBJ databases">
        <title>Genome Sequence of Roseovarius mucosus strain SMR3 Isolated from a culture of the Diatom Skeletonema marinoi.</title>
        <authorList>
            <person name="Topel M."/>
            <person name="Pinder M."/>
            <person name="Johansson O.N."/>
            <person name="Kourtchenko O."/>
            <person name="Godhe A."/>
            <person name="Clarke A.K."/>
        </authorList>
    </citation>
    <scope>NUCLEOTIDE SEQUENCE [LARGE SCALE GENOMIC DNA]</scope>
    <source>
        <strain evidence="3 4">SMR3</strain>
    </source>
</reference>
<keyword evidence="3" id="KW-0282">Flagellum</keyword>
<organism evidence="3 4">
    <name type="scientific">Roseovarius mucosus</name>
    <dbReference type="NCBI Taxonomy" id="215743"/>
    <lineage>
        <taxon>Bacteria</taxon>
        <taxon>Pseudomonadati</taxon>
        <taxon>Pseudomonadota</taxon>
        <taxon>Alphaproteobacteria</taxon>
        <taxon>Rhodobacterales</taxon>
        <taxon>Roseobacteraceae</taxon>
        <taxon>Roseovarius</taxon>
    </lineage>
</organism>
<feature type="region of interest" description="Disordered" evidence="1">
    <location>
        <begin position="1"/>
        <end position="28"/>
    </location>
</feature>
<dbReference type="Proteomes" id="UP000192273">
    <property type="component" value="Chromosome"/>
</dbReference>
<name>A0A1V0RU38_9RHOB</name>
<keyword evidence="3" id="KW-0969">Cilium</keyword>